<reference evidence="2" key="1">
    <citation type="journal article" date="2023" name="Mol. Phylogenet. Evol.">
        <title>Genome-scale phylogeny and comparative genomics of the fungal order Sordariales.</title>
        <authorList>
            <person name="Hensen N."/>
            <person name="Bonometti L."/>
            <person name="Westerberg I."/>
            <person name="Brannstrom I.O."/>
            <person name="Guillou S."/>
            <person name="Cros-Aarteil S."/>
            <person name="Calhoun S."/>
            <person name="Haridas S."/>
            <person name="Kuo A."/>
            <person name="Mondo S."/>
            <person name="Pangilinan J."/>
            <person name="Riley R."/>
            <person name="LaButti K."/>
            <person name="Andreopoulos B."/>
            <person name="Lipzen A."/>
            <person name="Chen C."/>
            <person name="Yan M."/>
            <person name="Daum C."/>
            <person name="Ng V."/>
            <person name="Clum A."/>
            <person name="Steindorff A."/>
            <person name="Ohm R.A."/>
            <person name="Martin F."/>
            <person name="Silar P."/>
            <person name="Natvig D.O."/>
            <person name="Lalanne C."/>
            <person name="Gautier V."/>
            <person name="Ament-Velasquez S.L."/>
            <person name="Kruys A."/>
            <person name="Hutchinson M.I."/>
            <person name="Powell A.J."/>
            <person name="Barry K."/>
            <person name="Miller A.N."/>
            <person name="Grigoriev I.V."/>
            <person name="Debuchy R."/>
            <person name="Gladieux P."/>
            <person name="Hiltunen Thoren M."/>
            <person name="Johannesson H."/>
        </authorList>
    </citation>
    <scope>NUCLEOTIDE SEQUENCE</scope>
    <source>
        <strain evidence="2">PSN324</strain>
    </source>
</reference>
<keyword evidence="3" id="KW-1185">Reference proteome</keyword>
<dbReference type="EMBL" id="MU864941">
    <property type="protein sequence ID" value="KAK4465244.1"/>
    <property type="molecule type" value="Genomic_DNA"/>
</dbReference>
<feature type="chain" id="PRO_5043417982" evidence="1">
    <location>
        <begin position="22"/>
        <end position="119"/>
    </location>
</feature>
<gene>
    <name evidence="2" type="ORF">QBC42DRAFT_22250</name>
</gene>
<evidence type="ECO:0000313" key="2">
    <source>
        <dbReference type="EMBL" id="KAK4465244.1"/>
    </source>
</evidence>
<evidence type="ECO:0000313" key="3">
    <source>
        <dbReference type="Proteomes" id="UP001321749"/>
    </source>
</evidence>
<evidence type="ECO:0000256" key="1">
    <source>
        <dbReference type="SAM" id="SignalP"/>
    </source>
</evidence>
<comment type="caution">
    <text evidence="2">The sequence shown here is derived from an EMBL/GenBank/DDBJ whole genome shotgun (WGS) entry which is preliminary data.</text>
</comment>
<sequence length="119" mass="13943">MSKKQASFLFLFLSPLYSSSTYSPFRVTRKKGITQPPILDPRANYDFFPDDMCPQHHCDLLQYALLLPPPPLPPRFFFFMFCSYSFSSSSSSMKPFFQGFSIPYIFLHIWVLSNQYKAR</sequence>
<reference evidence="2" key="2">
    <citation type="submission" date="2023-06" db="EMBL/GenBank/DDBJ databases">
        <authorList>
            <consortium name="Lawrence Berkeley National Laboratory"/>
            <person name="Mondo S.J."/>
            <person name="Hensen N."/>
            <person name="Bonometti L."/>
            <person name="Westerberg I."/>
            <person name="Brannstrom I.O."/>
            <person name="Guillou S."/>
            <person name="Cros-Aarteil S."/>
            <person name="Calhoun S."/>
            <person name="Haridas S."/>
            <person name="Kuo A."/>
            <person name="Pangilinan J."/>
            <person name="Riley R."/>
            <person name="Labutti K."/>
            <person name="Andreopoulos B."/>
            <person name="Lipzen A."/>
            <person name="Chen C."/>
            <person name="Yanf M."/>
            <person name="Daum C."/>
            <person name="Ng V."/>
            <person name="Clum A."/>
            <person name="Steindorff A."/>
            <person name="Ohm R."/>
            <person name="Martin F."/>
            <person name="Silar P."/>
            <person name="Natvig D."/>
            <person name="Lalanne C."/>
            <person name="Gautier V."/>
            <person name="Ament-Velasquez S.L."/>
            <person name="Kruys A."/>
            <person name="Hutchinson M.I."/>
            <person name="Powell A.J."/>
            <person name="Barry K."/>
            <person name="Miller A.N."/>
            <person name="Grigoriev I.V."/>
            <person name="Debuchy R."/>
            <person name="Gladieux P."/>
            <person name="Thoren M.H."/>
            <person name="Johannesson H."/>
        </authorList>
    </citation>
    <scope>NUCLEOTIDE SEQUENCE</scope>
    <source>
        <strain evidence="2">PSN324</strain>
    </source>
</reference>
<proteinExistence type="predicted"/>
<name>A0AAV9HWI3_9PEZI</name>
<accession>A0AAV9HWI3</accession>
<keyword evidence="1" id="KW-0732">Signal</keyword>
<organism evidence="2 3">
    <name type="scientific">Cladorrhinum samala</name>
    <dbReference type="NCBI Taxonomy" id="585594"/>
    <lineage>
        <taxon>Eukaryota</taxon>
        <taxon>Fungi</taxon>
        <taxon>Dikarya</taxon>
        <taxon>Ascomycota</taxon>
        <taxon>Pezizomycotina</taxon>
        <taxon>Sordariomycetes</taxon>
        <taxon>Sordariomycetidae</taxon>
        <taxon>Sordariales</taxon>
        <taxon>Podosporaceae</taxon>
        <taxon>Cladorrhinum</taxon>
    </lineage>
</organism>
<protein>
    <submittedName>
        <fullName evidence="2">Uncharacterized protein</fullName>
    </submittedName>
</protein>
<feature type="signal peptide" evidence="1">
    <location>
        <begin position="1"/>
        <end position="21"/>
    </location>
</feature>
<dbReference type="Proteomes" id="UP001321749">
    <property type="component" value="Unassembled WGS sequence"/>
</dbReference>
<dbReference type="AlphaFoldDB" id="A0AAV9HWI3"/>